<sequence>MTSSDKPRLHLDFTKPTTPPPTYSPHTYSPTSPTFPSGSPSSRRSSTDSMNSASTPKTPVMAQRIIMGALVSTPQSYAGSGEGDEVDEKECSLFVPGIVLTEPPHPPTPRIPSPPIRQTVLLAPTSLPIPPPSSMNEKSAGANGPQFSPAFMAFLHPKPKNAATMLSIRSMILIGVVVLGGWHLWSTLELGGLVEEAFEII</sequence>
<dbReference type="Proteomes" id="UP000322225">
    <property type="component" value="Chromosome 11"/>
</dbReference>
<evidence type="ECO:0000313" key="3">
    <source>
        <dbReference type="EMBL" id="WWD21493.1"/>
    </source>
</evidence>
<dbReference type="EMBL" id="CP144061">
    <property type="protein sequence ID" value="WWD21493.1"/>
    <property type="molecule type" value="Genomic_DNA"/>
</dbReference>
<organism evidence="3 4">
    <name type="scientific">Kwoniella shandongensis</name>
    <dbReference type="NCBI Taxonomy" id="1734106"/>
    <lineage>
        <taxon>Eukaryota</taxon>
        <taxon>Fungi</taxon>
        <taxon>Dikarya</taxon>
        <taxon>Basidiomycota</taxon>
        <taxon>Agaricomycotina</taxon>
        <taxon>Tremellomycetes</taxon>
        <taxon>Tremellales</taxon>
        <taxon>Cryptococcaceae</taxon>
        <taxon>Kwoniella</taxon>
    </lineage>
</organism>
<dbReference type="KEGG" id="ksn:43589271"/>
<feature type="compositionally biased region" description="Basic and acidic residues" evidence="1">
    <location>
        <begin position="1"/>
        <end position="13"/>
    </location>
</feature>
<reference evidence="3" key="1">
    <citation type="submission" date="2017-08" db="EMBL/GenBank/DDBJ databases">
        <authorList>
            <person name="Cuomo C."/>
            <person name="Billmyre B."/>
            <person name="Heitman J."/>
        </authorList>
    </citation>
    <scope>NUCLEOTIDE SEQUENCE</scope>
    <source>
        <strain evidence="3">CBS 12478</strain>
    </source>
</reference>
<evidence type="ECO:0000313" key="4">
    <source>
        <dbReference type="Proteomes" id="UP000322225"/>
    </source>
</evidence>
<keyword evidence="2" id="KW-0472">Membrane</keyword>
<accession>A0AAJ8LLD6</accession>
<keyword evidence="4" id="KW-1185">Reference proteome</keyword>
<dbReference type="AlphaFoldDB" id="A0AAJ8LLD6"/>
<keyword evidence="2" id="KW-0812">Transmembrane</keyword>
<name>A0AAJ8LLD6_9TREE</name>
<reference evidence="3" key="2">
    <citation type="submission" date="2024-01" db="EMBL/GenBank/DDBJ databases">
        <title>Comparative genomics of Cryptococcus and Kwoniella reveals pathogenesis evolution and contrasting modes of karyotype evolution via chromosome fusion or intercentromeric recombination.</title>
        <authorList>
            <person name="Coelho M.A."/>
            <person name="David-Palma M."/>
            <person name="Shea T."/>
            <person name="Bowers K."/>
            <person name="McGinley-Smith S."/>
            <person name="Mohammad A.W."/>
            <person name="Gnirke A."/>
            <person name="Yurkov A.M."/>
            <person name="Nowrousian M."/>
            <person name="Sun S."/>
            <person name="Cuomo C.A."/>
            <person name="Heitman J."/>
        </authorList>
    </citation>
    <scope>NUCLEOTIDE SEQUENCE</scope>
    <source>
        <strain evidence="3">CBS 12478</strain>
    </source>
</reference>
<evidence type="ECO:0000256" key="2">
    <source>
        <dbReference type="SAM" id="Phobius"/>
    </source>
</evidence>
<proteinExistence type="predicted"/>
<feature type="transmembrane region" description="Helical" evidence="2">
    <location>
        <begin position="166"/>
        <end position="185"/>
    </location>
</feature>
<dbReference type="RefSeq" id="XP_031860642.2">
    <property type="nucleotide sequence ID" value="XM_032005130.2"/>
</dbReference>
<feature type="compositionally biased region" description="Low complexity" evidence="1">
    <location>
        <begin position="24"/>
        <end position="56"/>
    </location>
</feature>
<protein>
    <submittedName>
        <fullName evidence="3">Uncharacterized protein</fullName>
    </submittedName>
</protein>
<dbReference type="GeneID" id="43589271"/>
<feature type="region of interest" description="Disordered" evidence="1">
    <location>
        <begin position="1"/>
        <end position="57"/>
    </location>
</feature>
<evidence type="ECO:0000256" key="1">
    <source>
        <dbReference type="SAM" id="MobiDB-lite"/>
    </source>
</evidence>
<gene>
    <name evidence="3" type="ORF">CI109_105979</name>
</gene>
<keyword evidence="2" id="KW-1133">Transmembrane helix</keyword>